<proteinExistence type="inferred from homology"/>
<dbReference type="GO" id="GO:0000150">
    <property type="term" value="F:DNA strand exchange activity"/>
    <property type="evidence" value="ECO:0007669"/>
    <property type="project" value="InterPro"/>
</dbReference>
<feature type="region of interest" description="Disordered" evidence="2">
    <location>
        <begin position="44"/>
        <end position="71"/>
    </location>
</feature>
<dbReference type="InterPro" id="IPR009057">
    <property type="entry name" value="Homeodomain-like_sf"/>
</dbReference>
<reference evidence="4 7" key="3">
    <citation type="submission" date="2020-08" db="EMBL/GenBank/DDBJ databases">
        <title>Genomic Encyclopedia of Type Strains, Phase IV (KMG-IV): sequencing the most valuable type-strain genomes for metagenomic binning, comparative biology and taxonomic classification.</title>
        <authorList>
            <person name="Goeker M."/>
        </authorList>
    </citation>
    <scope>NUCLEOTIDE SEQUENCE [LARGE SCALE GENOMIC DNA]</scope>
    <source>
        <strain evidence="4 7">DSM 23868</strain>
    </source>
</reference>
<evidence type="ECO:0000259" key="3">
    <source>
        <dbReference type="PROSITE" id="PS51736"/>
    </source>
</evidence>
<keyword evidence="7" id="KW-1185">Reference proteome</keyword>
<feature type="domain" description="Resolvase/invertase-type recombinase catalytic" evidence="3">
    <location>
        <begin position="1"/>
        <end position="53"/>
    </location>
</feature>
<comment type="similarity">
    <text evidence="1">Belongs to the site-specific recombinase resolvase family.</text>
</comment>
<dbReference type="CDD" id="cd00569">
    <property type="entry name" value="HTH_Hin_like"/>
    <property type="match status" value="1"/>
</dbReference>
<gene>
    <name evidence="5" type="ORF">FIB18_19585</name>
    <name evidence="4" type="ORF">GGQ79_004192</name>
</gene>
<dbReference type="Proteomes" id="UP000553980">
    <property type="component" value="Unassembled WGS sequence"/>
</dbReference>
<evidence type="ECO:0000256" key="1">
    <source>
        <dbReference type="ARBA" id="ARBA00009913"/>
    </source>
</evidence>
<dbReference type="Gene3D" id="1.10.10.60">
    <property type="entry name" value="Homeodomain-like"/>
    <property type="match status" value="1"/>
</dbReference>
<dbReference type="AlphaFoldDB" id="A0A5C5CE40"/>
<reference evidence="5" key="2">
    <citation type="submission" date="2019-06" db="EMBL/GenBank/DDBJ databases">
        <authorList>
            <person name="Hu M."/>
        </authorList>
    </citation>
    <scope>NUCLEOTIDE SEQUENCE</scope>
    <source>
        <strain evidence="5">08RB2639</strain>
    </source>
</reference>
<evidence type="ECO:0000313" key="5">
    <source>
        <dbReference type="EMBL" id="TNV09653.1"/>
    </source>
</evidence>
<dbReference type="InterPro" id="IPR036162">
    <property type="entry name" value="Resolvase-like_N_sf"/>
</dbReference>
<dbReference type="SUPFAM" id="SSF53041">
    <property type="entry name" value="Resolvase-like"/>
    <property type="match status" value="1"/>
</dbReference>
<dbReference type="InterPro" id="IPR006119">
    <property type="entry name" value="Resolv_N"/>
</dbReference>
<dbReference type="GO" id="GO:0003677">
    <property type="term" value="F:DNA binding"/>
    <property type="evidence" value="ECO:0007669"/>
    <property type="project" value="InterPro"/>
</dbReference>
<protein>
    <submittedName>
        <fullName evidence="4">DNA invertase Pin-like site-specific DNA recombinase</fullName>
    </submittedName>
    <submittedName>
        <fullName evidence="5">Helix-turn-helix domain-containing protein</fullName>
    </submittedName>
</protein>
<dbReference type="OrthoDB" id="9800103at2"/>
<evidence type="ECO:0000313" key="4">
    <source>
        <dbReference type="EMBL" id="MBB4095640.1"/>
    </source>
</evidence>
<dbReference type="InterPro" id="IPR006120">
    <property type="entry name" value="Resolvase_HTH_dom"/>
</dbReference>
<dbReference type="EMBL" id="JACIEX010000012">
    <property type="protein sequence ID" value="MBB4095640.1"/>
    <property type="molecule type" value="Genomic_DNA"/>
</dbReference>
<comment type="caution">
    <text evidence="5">The sequence shown here is derived from an EMBL/GenBank/DDBJ whole genome shotgun (WGS) entry which is preliminary data.</text>
</comment>
<dbReference type="EMBL" id="VEWK01000012">
    <property type="protein sequence ID" value="TNV09653.1"/>
    <property type="molecule type" value="Genomic_DNA"/>
</dbReference>
<accession>A0A5C5CE40</accession>
<sequence length="107" mass="11859">MSVQVYCLAIGGADLTSFFGIMIMQALNAGAQFERDLPIELTQSGLKRARSEGKTRGRPSTLSDEQKQDVRHDLAKEMSVSAIAKKFGTSRQTIMRVRDEGSHFVRP</sequence>
<reference evidence="5 6" key="1">
    <citation type="journal article" date="2011" name="Int. J. Syst. Evol. Microbiol.">
        <title>Ochrobactrum pecoris sp. nov., isolated from farm animals.</title>
        <authorList>
            <person name="Kampfer P."/>
            <person name="Huber B."/>
            <person name="Busse H.J."/>
            <person name="Scholz H.C."/>
            <person name="Tomaso H."/>
            <person name="Hotzel H."/>
            <person name="Melzer F."/>
        </authorList>
    </citation>
    <scope>NUCLEOTIDE SEQUENCE [LARGE SCALE GENOMIC DNA]</scope>
    <source>
        <strain evidence="5 6">08RB2639</strain>
    </source>
</reference>
<name>A0A5C5CE40_9HYPH</name>
<dbReference type="PROSITE" id="PS51736">
    <property type="entry name" value="RECOMBINASES_3"/>
    <property type="match status" value="1"/>
</dbReference>
<dbReference type="Pfam" id="PF02796">
    <property type="entry name" value="HTH_7"/>
    <property type="match status" value="1"/>
</dbReference>
<evidence type="ECO:0000313" key="6">
    <source>
        <dbReference type="Proteomes" id="UP000313390"/>
    </source>
</evidence>
<evidence type="ECO:0000313" key="7">
    <source>
        <dbReference type="Proteomes" id="UP000553980"/>
    </source>
</evidence>
<organism evidence="5 6">
    <name type="scientific">Brucella pecoris</name>
    <dbReference type="NCBI Taxonomy" id="867683"/>
    <lineage>
        <taxon>Bacteria</taxon>
        <taxon>Pseudomonadati</taxon>
        <taxon>Pseudomonadota</taxon>
        <taxon>Alphaproteobacteria</taxon>
        <taxon>Hyphomicrobiales</taxon>
        <taxon>Brucellaceae</taxon>
        <taxon>Brucella/Ochrobactrum group</taxon>
        <taxon>Brucella</taxon>
    </lineage>
</organism>
<evidence type="ECO:0000256" key="2">
    <source>
        <dbReference type="SAM" id="MobiDB-lite"/>
    </source>
</evidence>
<dbReference type="Proteomes" id="UP000313390">
    <property type="component" value="Unassembled WGS sequence"/>
</dbReference>
<dbReference type="SUPFAM" id="SSF46689">
    <property type="entry name" value="Homeodomain-like"/>
    <property type="match status" value="1"/>
</dbReference>